<organism evidence="2 3">
    <name type="scientific">Yanshouia hominis</name>
    <dbReference type="NCBI Taxonomy" id="2763673"/>
    <lineage>
        <taxon>Bacteria</taxon>
        <taxon>Bacillati</taxon>
        <taxon>Bacillota</taxon>
        <taxon>Clostridia</taxon>
        <taxon>Eubacteriales</taxon>
        <taxon>Oscillospiraceae</taxon>
        <taxon>Yanshouia</taxon>
    </lineage>
</organism>
<dbReference type="SUPFAM" id="SSF55021">
    <property type="entry name" value="ACT-like"/>
    <property type="match status" value="1"/>
</dbReference>
<dbReference type="PIRSF" id="PIRSF025624">
    <property type="entry name" value="ACT_PheB"/>
    <property type="match status" value="1"/>
</dbReference>
<evidence type="ECO:0000259" key="1">
    <source>
        <dbReference type="PROSITE" id="PS51671"/>
    </source>
</evidence>
<evidence type="ECO:0000313" key="3">
    <source>
        <dbReference type="Proteomes" id="UP000658131"/>
    </source>
</evidence>
<dbReference type="Proteomes" id="UP000658131">
    <property type="component" value="Unassembled WGS sequence"/>
</dbReference>
<dbReference type="InterPro" id="IPR008310">
    <property type="entry name" value="UPF0735_ACT_dom-cont"/>
</dbReference>
<dbReference type="InterPro" id="IPR002912">
    <property type="entry name" value="ACT_dom"/>
</dbReference>
<comment type="caution">
    <text evidence="2">The sequence shown here is derived from an EMBL/GenBank/DDBJ whole genome shotgun (WGS) entry which is preliminary data.</text>
</comment>
<dbReference type="PROSITE" id="PS51671">
    <property type="entry name" value="ACT"/>
    <property type="match status" value="1"/>
</dbReference>
<protein>
    <submittedName>
        <fullName evidence="2">ACT domain-containing protein</fullName>
    </submittedName>
</protein>
<dbReference type="EMBL" id="JACRTB010000022">
    <property type="protein sequence ID" value="MBC8577155.1"/>
    <property type="molecule type" value="Genomic_DNA"/>
</dbReference>
<gene>
    <name evidence="2" type="ORF">H8717_12150</name>
</gene>
<dbReference type="Gene3D" id="3.30.70.260">
    <property type="match status" value="1"/>
</dbReference>
<sequence>MWNPPKYLVVETAVLPEVFSKVIYAKELLENGETHNISHAAKMAGISRSAIYKYRDSVFPYVREMSGKVVSIYVLLRDRPGMLSGLIAELYRNGVNILTINQNIPVDGLAAVSISISLDATSTSDMELVNALKKLEGVVEARRLAGH</sequence>
<reference evidence="2 3" key="1">
    <citation type="submission" date="2020-08" db="EMBL/GenBank/DDBJ databases">
        <title>Genome public.</title>
        <authorList>
            <person name="Liu C."/>
            <person name="Sun Q."/>
        </authorList>
    </citation>
    <scope>NUCLEOTIDE SEQUENCE [LARGE SCALE GENOMIC DNA]</scope>
    <source>
        <strain evidence="2 3">BX1</strain>
    </source>
</reference>
<dbReference type="InterPro" id="IPR045865">
    <property type="entry name" value="ACT-like_dom_sf"/>
</dbReference>
<keyword evidence="3" id="KW-1185">Reference proteome</keyword>
<evidence type="ECO:0000313" key="2">
    <source>
        <dbReference type="EMBL" id="MBC8577155.1"/>
    </source>
</evidence>
<dbReference type="NCBIfam" id="NF003361">
    <property type="entry name" value="PRK04435.1"/>
    <property type="match status" value="1"/>
</dbReference>
<accession>A0ABR7NLA9</accession>
<feature type="domain" description="ACT" evidence="1">
    <location>
        <begin position="71"/>
        <end position="146"/>
    </location>
</feature>
<proteinExistence type="predicted"/>
<dbReference type="Pfam" id="PF01842">
    <property type="entry name" value="ACT"/>
    <property type="match status" value="1"/>
</dbReference>
<dbReference type="RefSeq" id="WP_093371634.1">
    <property type="nucleotide sequence ID" value="NZ_JACRTB010000022.1"/>
</dbReference>
<name>A0ABR7NLA9_9FIRM</name>